<name>B7ICJ9_THEAB</name>
<organism evidence="2 3">
    <name type="scientific">Thermosipho africanus (strain TCF52B)</name>
    <dbReference type="NCBI Taxonomy" id="484019"/>
    <lineage>
        <taxon>Bacteria</taxon>
        <taxon>Thermotogati</taxon>
        <taxon>Thermotogota</taxon>
        <taxon>Thermotogae</taxon>
        <taxon>Thermotogales</taxon>
        <taxon>Fervidobacteriaceae</taxon>
        <taxon>Thermosipho</taxon>
    </lineage>
</organism>
<dbReference type="HOGENOM" id="CLU_727470_0_0_0"/>
<dbReference type="eggNOG" id="COG1322">
    <property type="taxonomic scope" value="Bacteria"/>
</dbReference>
<dbReference type="EMBL" id="CP001185">
    <property type="protein sequence ID" value="ACJ75726.1"/>
    <property type="molecule type" value="Genomic_DNA"/>
</dbReference>
<protein>
    <submittedName>
        <fullName evidence="2">RmuC domain protein</fullName>
    </submittedName>
</protein>
<reference evidence="2 3" key="1">
    <citation type="journal article" date="2009" name="J. Bacteriol.">
        <title>The genome of Thermosipho africanus TCF52B: lateral genetic connections to the Firmicutes and Archaea.</title>
        <authorList>
            <person name="Nesboe C.L."/>
            <person name="Bapteste E."/>
            <person name="Curtis B."/>
            <person name="Dahle H."/>
            <person name="Lopez P."/>
            <person name="Macleod D."/>
            <person name="Dlutek M."/>
            <person name="Bowman S."/>
            <person name="Zhaxybayeva O."/>
            <person name="Birkeland N.-K."/>
            <person name="Doolittle W.F."/>
        </authorList>
    </citation>
    <scope>NUCLEOTIDE SEQUENCE [LARGE SCALE GENOMIC DNA]</scope>
    <source>
        <strain evidence="2 3">TCF52B</strain>
    </source>
</reference>
<feature type="coiled-coil region" evidence="1">
    <location>
        <begin position="45"/>
        <end position="126"/>
    </location>
</feature>
<gene>
    <name evidence="2" type="ordered locus">THA_1281</name>
</gene>
<dbReference type="KEGG" id="taf:THA_1281"/>
<evidence type="ECO:0000313" key="3">
    <source>
        <dbReference type="Proteomes" id="UP000002453"/>
    </source>
</evidence>
<dbReference type="AlphaFoldDB" id="B7ICJ9"/>
<dbReference type="STRING" id="484019.THA_1281"/>
<keyword evidence="1" id="KW-0175">Coiled coil</keyword>
<dbReference type="RefSeq" id="WP_012580115.1">
    <property type="nucleotide sequence ID" value="NC_011653.1"/>
</dbReference>
<keyword evidence="3" id="KW-1185">Reference proteome</keyword>
<accession>B7ICJ9</accession>
<dbReference type="Proteomes" id="UP000002453">
    <property type="component" value="Chromosome"/>
</dbReference>
<sequence length="380" mass="44048">MQELIYIILTTLGLLVGVSLGYKFGYKKGKNDRNAEELFSNLSTINNLSIQIAELKAKYEEIEKARLEAEKQREKLNEEKEKRFKEFIENTQRLFSEISNQTIKIDEEKEKRINELVEQMRKFFEEQKKNTEKFLNEQGKSREEIEKRRDAQIEDMKRMISIFTKTVSGTKTRGMTGEFLLKEALKESIKVGLIKTNLKTEGGEVEFAWDLGDGKYIPIDSKFPDVFQLLEEYDKVESSKERDKLKKEIIDKVKKEIQRVQKYQNLFNTIDSCILVVPEAILEIAPELVGLGRENNVFLCSYKDVFVIAHTLQDKYIKLKEEGDIGKYKQMVSLLFQIIENINSKVSTIDKALTTIANANTFIKDYINKAKEAGSSNNIN</sequence>
<evidence type="ECO:0000313" key="2">
    <source>
        <dbReference type="EMBL" id="ACJ75726.1"/>
    </source>
</evidence>
<dbReference type="InterPro" id="IPR003798">
    <property type="entry name" value="DNA_recombination_RmuC"/>
</dbReference>
<evidence type="ECO:0000256" key="1">
    <source>
        <dbReference type="SAM" id="Coils"/>
    </source>
</evidence>
<proteinExistence type="predicted"/>
<dbReference type="Pfam" id="PF02646">
    <property type="entry name" value="RmuC"/>
    <property type="match status" value="1"/>
</dbReference>